<evidence type="ECO:0000259" key="1">
    <source>
        <dbReference type="PROSITE" id="PS50041"/>
    </source>
</evidence>
<sequence length="263" mass="29099">MIKMLGEIVPGKPEVNCERLANADVEFCSNACMASDSCVAVQLDDSECRLCNYSTQPNIRKCDAQKVAIKMTVEGDECPTYQRPIFDNLPPISAKLTIGNRFVFYSFRKFNETIYANTFSNPWAIFTRKSGRQVYYGAFCAKQLKRIEEAMGICAHFGAALAGIESRQEIEFIVDALPINATIWLGAERPSNCDADCGHNGFEWSETTISGYDVVEWASGYPLESGDCISWNVGDGKIRNHGCIFDSADSEAVPLCMTCVKPV</sequence>
<dbReference type="InterPro" id="IPR016186">
    <property type="entry name" value="C-type_lectin-like/link_sf"/>
</dbReference>
<gene>
    <name evidence="2" type="ORF">CBOVIS_LOCUS4483</name>
</gene>
<accession>A0A8S1ELV7</accession>
<feature type="domain" description="C-type lectin" evidence="1">
    <location>
        <begin position="136"/>
        <end position="243"/>
    </location>
</feature>
<dbReference type="Gene3D" id="3.10.100.10">
    <property type="entry name" value="Mannose-Binding Protein A, subunit A"/>
    <property type="match status" value="1"/>
</dbReference>
<dbReference type="Proteomes" id="UP000494206">
    <property type="component" value="Unassembled WGS sequence"/>
</dbReference>
<dbReference type="SUPFAM" id="SSF56436">
    <property type="entry name" value="C-type lectin-like"/>
    <property type="match status" value="1"/>
</dbReference>
<dbReference type="InterPro" id="IPR016187">
    <property type="entry name" value="CTDL_fold"/>
</dbReference>
<reference evidence="2 3" key="1">
    <citation type="submission" date="2020-04" db="EMBL/GenBank/DDBJ databases">
        <authorList>
            <person name="Laetsch R D."/>
            <person name="Stevens L."/>
            <person name="Kumar S."/>
            <person name="Blaxter L. M."/>
        </authorList>
    </citation>
    <scope>NUCLEOTIDE SEQUENCE [LARGE SCALE GENOMIC DNA]</scope>
</reference>
<dbReference type="Pfam" id="PF08277">
    <property type="entry name" value="PAN_3"/>
    <property type="match status" value="1"/>
</dbReference>
<name>A0A8S1ELV7_9PELO</name>
<dbReference type="InterPro" id="IPR001304">
    <property type="entry name" value="C-type_lectin-like"/>
</dbReference>
<keyword evidence="3" id="KW-1185">Reference proteome</keyword>
<dbReference type="InterPro" id="IPR006583">
    <property type="entry name" value="PAN-3_domain"/>
</dbReference>
<dbReference type="Pfam" id="PF00059">
    <property type="entry name" value="Lectin_C"/>
    <property type="match status" value="1"/>
</dbReference>
<dbReference type="CDD" id="cd00037">
    <property type="entry name" value="CLECT"/>
    <property type="match status" value="1"/>
</dbReference>
<proteinExistence type="predicted"/>
<dbReference type="PROSITE" id="PS50041">
    <property type="entry name" value="C_TYPE_LECTIN_2"/>
    <property type="match status" value="1"/>
</dbReference>
<dbReference type="PANTHER" id="PTHR47629">
    <property type="entry name" value="C-TYPE LECTIN-RELATED"/>
    <property type="match status" value="1"/>
</dbReference>
<dbReference type="AlphaFoldDB" id="A0A8S1ELV7"/>
<comment type="caution">
    <text evidence="2">The sequence shown here is derived from an EMBL/GenBank/DDBJ whole genome shotgun (WGS) entry which is preliminary data.</text>
</comment>
<dbReference type="EMBL" id="CADEPM010000003">
    <property type="protein sequence ID" value="CAB3401787.1"/>
    <property type="molecule type" value="Genomic_DNA"/>
</dbReference>
<evidence type="ECO:0000313" key="3">
    <source>
        <dbReference type="Proteomes" id="UP000494206"/>
    </source>
</evidence>
<evidence type="ECO:0000313" key="2">
    <source>
        <dbReference type="EMBL" id="CAB3401787.1"/>
    </source>
</evidence>
<organism evidence="2 3">
    <name type="scientific">Caenorhabditis bovis</name>
    <dbReference type="NCBI Taxonomy" id="2654633"/>
    <lineage>
        <taxon>Eukaryota</taxon>
        <taxon>Metazoa</taxon>
        <taxon>Ecdysozoa</taxon>
        <taxon>Nematoda</taxon>
        <taxon>Chromadorea</taxon>
        <taxon>Rhabditida</taxon>
        <taxon>Rhabditina</taxon>
        <taxon>Rhabditomorpha</taxon>
        <taxon>Rhabditoidea</taxon>
        <taxon>Rhabditidae</taxon>
        <taxon>Peloderinae</taxon>
        <taxon>Caenorhabditis</taxon>
    </lineage>
</organism>
<protein>
    <recommendedName>
        <fullName evidence="1">C-type lectin domain-containing protein</fullName>
    </recommendedName>
</protein>